<keyword evidence="4" id="KW-0479">Metal-binding</keyword>
<dbReference type="Pfam" id="PF00240">
    <property type="entry name" value="ubiquitin"/>
    <property type="match status" value="1"/>
</dbReference>
<accession>A0A166GJ08</accession>
<dbReference type="InterPro" id="IPR051658">
    <property type="entry name" value="UBLCP1"/>
</dbReference>
<feature type="domain" description="Ubiquitin-like" evidence="13">
    <location>
        <begin position="60"/>
        <end position="136"/>
    </location>
</feature>
<comment type="cofactor">
    <cofactor evidence="1">
        <name>Mg(2+)</name>
        <dbReference type="ChEBI" id="CHEBI:18420"/>
    </cofactor>
</comment>
<comment type="catalytic activity">
    <reaction evidence="11">
        <text>O-phospho-L-threonyl-[protein] + H2O = L-threonyl-[protein] + phosphate</text>
        <dbReference type="Rhea" id="RHEA:47004"/>
        <dbReference type="Rhea" id="RHEA-COMP:11060"/>
        <dbReference type="Rhea" id="RHEA-COMP:11605"/>
        <dbReference type="ChEBI" id="CHEBI:15377"/>
        <dbReference type="ChEBI" id="CHEBI:30013"/>
        <dbReference type="ChEBI" id="CHEBI:43474"/>
        <dbReference type="ChEBI" id="CHEBI:61977"/>
        <dbReference type="EC" id="3.1.3.16"/>
    </reaction>
</comment>
<evidence type="ECO:0000256" key="6">
    <source>
        <dbReference type="ARBA" id="ARBA00022842"/>
    </source>
</evidence>
<dbReference type="EMBL" id="KV417578">
    <property type="protein sequence ID" value="KZP17887.1"/>
    <property type="molecule type" value="Genomic_DNA"/>
</dbReference>
<comment type="subcellular location">
    <subcellularLocation>
        <location evidence="2">Nucleus</location>
    </subcellularLocation>
</comment>
<dbReference type="SUPFAM" id="SSF56784">
    <property type="entry name" value="HAD-like"/>
    <property type="match status" value="1"/>
</dbReference>
<evidence type="ECO:0000256" key="11">
    <source>
        <dbReference type="ARBA" id="ARBA00048336"/>
    </source>
</evidence>
<evidence type="ECO:0000256" key="10">
    <source>
        <dbReference type="ARBA" id="ARBA00047761"/>
    </source>
</evidence>
<keyword evidence="6" id="KW-0460">Magnesium</keyword>
<dbReference type="PROSITE" id="PS50969">
    <property type="entry name" value="FCP1"/>
    <property type="match status" value="1"/>
</dbReference>
<dbReference type="GO" id="GO:0090364">
    <property type="term" value="P:regulation of proteasome assembly"/>
    <property type="evidence" value="ECO:0007669"/>
    <property type="project" value="InterPro"/>
</dbReference>
<evidence type="ECO:0000256" key="2">
    <source>
        <dbReference type="ARBA" id="ARBA00004123"/>
    </source>
</evidence>
<evidence type="ECO:0000256" key="1">
    <source>
        <dbReference type="ARBA" id="ARBA00001946"/>
    </source>
</evidence>
<feature type="region of interest" description="Disordered" evidence="12">
    <location>
        <begin position="1"/>
        <end position="26"/>
    </location>
</feature>
<gene>
    <name evidence="15" type="ORF">FIBSPDRAFT_1046603</name>
</gene>
<dbReference type="AlphaFoldDB" id="A0A166GJ08"/>
<dbReference type="GO" id="GO:0005634">
    <property type="term" value="C:nucleus"/>
    <property type="evidence" value="ECO:0007669"/>
    <property type="project" value="UniProtKB-SubCell"/>
</dbReference>
<evidence type="ECO:0000313" key="16">
    <source>
        <dbReference type="Proteomes" id="UP000076532"/>
    </source>
</evidence>
<name>A0A166GJ08_9AGAM</name>
<dbReference type="PANTHER" id="PTHR48493:SF1">
    <property type="entry name" value="UBIQUITIN-LIKE DOMAIN-CONTAINING CTD PHOSPHATASE 1"/>
    <property type="match status" value="1"/>
</dbReference>
<reference evidence="15 16" key="1">
    <citation type="journal article" date="2016" name="Mol. Biol. Evol.">
        <title>Comparative Genomics of Early-Diverging Mushroom-Forming Fungi Provides Insights into the Origins of Lignocellulose Decay Capabilities.</title>
        <authorList>
            <person name="Nagy L.G."/>
            <person name="Riley R."/>
            <person name="Tritt A."/>
            <person name="Adam C."/>
            <person name="Daum C."/>
            <person name="Floudas D."/>
            <person name="Sun H."/>
            <person name="Yadav J.S."/>
            <person name="Pangilinan J."/>
            <person name="Larsson K.H."/>
            <person name="Matsuura K."/>
            <person name="Barry K."/>
            <person name="Labutti K."/>
            <person name="Kuo R."/>
            <person name="Ohm R.A."/>
            <person name="Bhattacharya S.S."/>
            <person name="Shirouzu T."/>
            <person name="Yoshinaga Y."/>
            <person name="Martin F.M."/>
            <person name="Grigoriev I.V."/>
            <person name="Hibbett D.S."/>
        </authorList>
    </citation>
    <scope>NUCLEOTIDE SEQUENCE [LARGE SCALE GENOMIC DNA]</scope>
    <source>
        <strain evidence="15 16">CBS 109695</strain>
    </source>
</reference>
<evidence type="ECO:0000256" key="5">
    <source>
        <dbReference type="ARBA" id="ARBA00022801"/>
    </source>
</evidence>
<dbReference type="Pfam" id="PF03031">
    <property type="entry name" value="NIF"/>
    <property type="match status" value="1"/>
</dbReference>
<dbReference type="SMART" id="SM00213">
    <property type="entry name" value="UBQ"/>
    <property type="match status" value="1"/>
</dbReference>
<dbReference type="InterPro" id="IPR036412">
    <property type="entry name" value="HAD-like_sf"/>
</dbReference>
<keyword evidence="5" id="KW-0378">Hydrolase</keyword>
<evidence type="ECO:0000256" key="12">
    <source>
        <dbReference type="SAM" id="MobiDB-lite"/>
    </source>
</evidence>
<dbReference type="SUPFAM" id="SSF54236">
    <property type="entry name" value="Ubiquitin-like"/>
    <property type="match status" value="1"/>
</dbReference>
<dbReference type="InterPro" id="IPR000626">
    <property type="entry name" value="Ubiquitin-like_dom"/>
</dbReference>
<dbReference type="SMART" id="SM00577">
    <property type="entry name" value="CPDc"/>
    <property type="match status" value="1"/>
</dbReference>
<dbReference type="PANTHER" id="PTHR48493">
    <property type="entry name" value="UBIQUITIN-LIKE DOMAIN-CONTAINING CTD PHOSPHATASE 1"/>
    <property type="match status" value="1"/>
</dbReference>
<comment type="catalytic activity">
    <reaction evidence="10">
        <text>O-phospho-L-seryl-[protein] + H2O = L-seryl-[protein] + phosphate</text>
        <dbReference type="Rhea" id="RHEA:20629"/>
        <dbReference type="Rhea" id="RHEA-COMP:9863"/>
        <dbReference type="Rhea" id="RHEA-COMP:11604"/>
        <dbReference type="ChEBI" id="CHEBI:15377"/>
        <dbReference type="ChEBI" id="CHEBI:29999"/>
        <dbReference type="ChEBI" id="CHEBI:43474"/>
        <dbReference type="ChEBI" id="CHEBI:83421"/>
        <dbReference type="EC" id="3.1.3.16"/>
    </reaction>
</comment>
<evidence type="ECO:0000313" key="15">
    <source>
        <dbReference type="EMBL" id="KZP17887.1"/>
    </source>
</evidence>
<dbReference type="NCBIfam" id="TIGR02245">
    <property type="entry name" value="HAD_IIID1"/>
    <property type="match status" value="1"/>
</dbReference>
<dbReference type="Gene3D" id="3.40.50.1000">
    <property type="entry name" value="HAD superfamily/HAD-like"/>
    <property type="match status" value="1"/>
</dbReference>
<proteinExistence type="predicted"/>
<keyword evidence="7" id="KW-0904">Protein phosphatase</keyword>
<dbReference type="GO" id="GO:0046872">
    <property type="term" value="F:metal ion binding"/>
    <property type="evidence" value="ECO:0007669"/>
    <property type="project" value="UniProtKB-KW"/>
</dbReference>
<evidence type="ECO:0000256" key="4">
    <source>
        <dbReference type="ARBA" id="ARBA00022723"/>
    </source>
</evidence>
<keyword evidence="16" id="KW-1185">Reference proteome</keyword>
<evidence type="ECO:0000256" key="7">
    <source>
        <dbReference type="ARBA" id="ARBA00022912"/>
    </source>
</evidence>
<dbReference type="EC" id="3.1.3.16" evidence="3"/>
<dbReference type="Gene3D" id="3.10.20.90">
    <property type="entry name" value="Phosphatidylinositol 3-kinase Catalytic Subunit, Chain A, domain 1"/>
    <property type="match status" value="1"/>
</dbReference>
<sequence length="388" mass="43239">MSTTIADLSSSGESQPGGTGGAIEGPITRLTHDAQSGGETTVGVASAETTEDAAGTERWISLKFSWAGKTFELEIAESDRVYDLKAALHSLTEVPPERQKILGLVKGKLPPDQGRVADLKLVPGKKFNLVGTPEGSEIKDPSQLEFLPDVVNDLDVDFSKNLTAAAAYKNDKRNIRKVREASNKLKIDIITPLRAGKKLLVLDIDYTILDTKPLTSGALPPSECARPGLHEFLEAIYPYYDICIWSQTSWIWLETKLVELGMLGSNRTYKISFVLDKTCMFTVFTERDGTPYTHSVKALQIIWNHFPQCSAKNTIHVDDLSRNFALNPKEGLKIHAFKNAHTTAAMQDRELEKLTRYMVHIAPVNDFRTLQHNEWKVVERGLRPHRNT</sequence>
<dbReference type="OrthoDB" id="1711508at2759"/>
<dbReference type="InterPro" id="IPR011943">
    <property type="entry name" value="HAD-SF_hydro_IIID"/>
</dbReference>
<evidence type="ECO:0000256" key="9">
    <source>
        <dbReference type="ARBA" id="ARBA00032039"/>
    </source>
</evidence>
<protein>
    <recommendedName>
        <fullName evidence="3">protein-serine/threonine phosphatase</fullName>
        <ecNumber evidence="3">3.1.3.16</ecNumber>
    </recommendedName>
    <alternativeName>
        <fullName evidence="9">Nuclear proteasome inhibitor UBLCP1</fullName>
    </alternativeName>
</protein>
<dbReference type="InterPro" id="IPR023214">
    <property type="entry name" value="HAD_sf"/>
</dbReference>
<dbReference type="Proteomes" id="UP000076532">
    <property type="component" value="Unassembled WGS sequence"/>
</dbReference>
<dbReference type="InterPro" id="IPR004274">
    <property type="entry name" value="FCP1_dom"/>
</dbReference>
<feature type="domain" description="FCP1 homology" evidence="14">
    <location>
        <begin position="193"/>
        <end position="361"/>
    </location>
</feature>
<dbReference type="InterPro" id="IPR029071">
    <property type="entry name" value="Ubiquitin-like_domsf"/>
</dbReference>
<evidence type="ECO:0000256" key="3">
    <source>
        <dbReference type="ARBA" id="ARBA00013081"/>
    </source>
</evidence>
<evidence type="ECO:0000259" key="14">
    <source>
        <dbReference type="PROSITE" id="PS50969"/>
    </source>
</evidence>
<keyword evidence="8" id="KW-0539">Nucleus</keyword>
<dbReference type="STRING" id="436010.A0A166GJ08"/>
<dbReference type="PROSITE" id="PS50053">
    <property type="entry name" value="UBIQUITIN_2"/>
    <property type="match status" value="1"/>
</dbReference>
<feature type="compositionally biased region" description="Polar residues" evidence="12">
    <location>
        <begin position="1"/>
        <end position="14"/>
    </location>
</feature>
<evidence type="ECO:0000256" key="8">
    <source>
        <dbReference type="ARBA" id="ARBA00023242"/>
    </source>
</evidence>
<evidence type="ECO:0000259" key="13">
    <source>
        <dbReference type="PROSITE" id="PS50053"/>
    </source>
</evidence>
<dbReference type="GO" id="GO:0004722">
    <property type="term" value="F:protein serine/threonine phosphatase activity"/>
    <property type="evidence" value="ECO:0007669"/>
    <property type="project" value="UniProtKB-EC"/>
</dbReference>
<organism evidence="15 16">
    <name type="scientific">Athelia psychrophila</name>
    <dbReference type="NCBI Taxonomy" id="1759441"/>
    <lineage>
        <taxon>Eukaryota</taxon>
        <taxon>Fungi</taxon>
        <taxon>Dikarya</taxon>
        <taxon>Basidiomycota</taxon>
        <taxon>Agaricomycotina</taxon>
        <taxon>Agaricomycetes</taxon>
        <taxon>Agaricomycetidae</taxon>
        <taxon>Atheliales</taxon>
        <taxon>Atheliaceae</taxon>
        <taxon>Athelia</taxon>
    </lineage>
</organism>